<comment type="caution">
    <text evidence="7">The sequence shown here is derived from an EMBL/GenBank/DDBJ whole genome shotgun (WGS) entry which is preliminary data.</text>
</comment>
<feature type="transmembrane region" description="Helical" evidence="6">
    <location>
        <begin position="54"/>
        <end position="75"/>
    </location>
</feature>
<reference evidence="7 8" key="1">
    <citation type="submission" date="2019-10" db="EMBL/GenBank/DDBJ databases">
        <title>Assembly and Annotation for the nematode Trichostrongylus colubriformis.</title>
        <authorList>
            <person name="Martin J."/>
        </authorList>
    </citation>
    <scope>NUCLEOTIDE SEQUENCE [LARGE SCALE GENOMIC DNA]</scope>
    <source>
        <strain evidence="7">G859</strain>
        <tissue evidence="7">Whole worm</tissue>
    </source>
</reference>
<dbReference type="PANTHER" id="PTHR23294">
    <property type="entry name" value="ET TRANSLATION PRODUCT-RELATED"/>
    <property type="match status" value="1"/>
</dbReference>
<comment type="subcellular location">
    <subcellularLocation>
        <location evidence="1">Membrane</location>
        <topology evidence="1">Multi-pass membrane protein</topology>
    </subcellularLocation>
</comment>
<dbReference type="SUPFAM" id="SSF103473">
    <property type="entry name" value="MFS general substrate transporter"/>
    <property type="match status" value="1"/>
</dbReference>
<dbReference type="Gene3D" id="1.20.1250.20">
    <property type="entry name" value="MFS general substrate transporter like domains"/>
    <property type="match status" value="1"/>
</dbReference>
<dbReference type="InterPro" id="IPR051617">
    <property type="entry name" value="UNC-93-like_regulator"/>
</dbReference>
<dbReference type="PANTHER" id="PTHR23294:SF18">
    <property type="entry name" value="UNC93-LIKE PROTEIN MFSD11"/>
    <property type="match status" value="1"/>
</dbReference>
<dbReference type="InterPro" id="IPR010291">
    <property type="entry name" value="Ion_channel_UNC-93"/>
</dbReference>
<keyword evidence="3 6" id="KW-0812">Transmembrane</keyword>
<evidence type="ECO:0000256" key="5">
    <source>
        <dbReference type="ARBA" id="ARBA00023136"/>
    </source>
</evidence>
<protein>
    <submittedName>
        <fullName evidence="7">UNC93 protein MFSD11</fullName>
    </submittedName>
</protein>
<gene>
    <name evidence="7" type="ORF">GCK32_002126</name>
</gene>
<name>A0AAN8EVY0_TRICO</name>
<feature type="transmembrane region" description="Helical" evidence="6">
    <location>
        <begin position="143"/>
        <end position="165"/>
    </location>
</feature>
<sequence length="356" mass="40077">MDRQWWDELICIICLGIGTMCLMNGYDTQSFIVESVLHSVHMREPETIAKHAGYYGQAVLYAAYTLATLFAPWVCYRVGSKWSLLAGSLLFTIYQAGFFMLNSYYYYLSQALMGIGFALYYCGQGLYMSEHSTRTTITRNSSLVSSIGNSSMLLGGVVLIIIFYIREWTSKGAEDTLSGVESDYRNFSNGEIYVIYGVLFGFTVISNIIFALMPTNKAVDSKLETIEKSTLRTQLNQLIDTAREPKMLLLSFFFLFYGFHVSYWLGAYPTTFAFSKMLSTNIYLPAYYSAMVGLGNIIVGCYITYFDKRYANFGLIPTMISQLVLSAIVYCLTLLSTSNLSTIETNDDNSMLITPS</sequence>
<evidence type="ECO:0000256" key="2">
    <source>
        <dbReference type="ARBA" id="ARBA00009172"/>
    </source>
</evidence>
<feature type="transmembrane region" description="Helical" evidence="6">
    <location>
        <begin position="247"/>
        <end position="266"/>
    </location>
</feature>
<keyword evidence="4 6" id="KW-1133">Transmembrane helix</keyword>
<dbReference type="AlphaFoldDB" id="A0AAN8EVY0"/>
<feature type="transmembrane region" description="Helical" evidence="6">
    <location>
        <begin position="9"/>
        <end position="26"/>
    </location>
</feature>
<feature type="transmembrane region" description="Helical" evidence="6">
    <location>
        <begin position="286"/>
        <end position="306"/>
    </location>
</feature>
<evidence type="ECO:0000256" key="4">
    <source>
        <dbReference type="ARBA" id="ARBA00022989"/>
    </source>
</evidence>
<dbReference type="InterPro" id="IPR036259">
    <property type="entry name" value="MFS_trans_sf"/>
</dbReference>
<dbReference type="EMBL" id="WIXE01022838">
    <property type="protein sequence ID" value="KAK5967057.1"/>
    <property type="molecule type" value="Genomic_DNA"/>
</dbReference>
<keyword evidence="8" id="KW-1185">Reference proteome</keyword>
<evidence type="ECO:0000256" key="6">
    <source>
        <dbReference type="SAM" id="Phobius"/>
    </source>
</evidence>
<dbReference type="GO" id="GO:0016020">
    <property type="term" value="C:membrane"/>
    <property type="evidence" value="ECO:0007669"/>
    <property type="project" value="UniProtKB-SubCell"/>
</dbReference>
<feature type="transmembrane region" description="Helical" evidence="6">
    <location>
        <begin position="104"/>
        <end position="122"/>
    </location>
</feature>
<keyword evidence="5 6" id="KW-0472">Membrane</keyword>
<evidence type="ECO:0000256" key="3">
    <source>
        <dbReference type="ARBA" id="ARBA00022692"/>
    </source>
</evidence>
<feature type="transmembrane region" description="Helical" evidence="6">
    <location>
        <begin position="313"/>
        <end position="335"/>
    </location>
</feature>
<feature type="transmembrane region" description="Helical" evidence="6">
    <location>
        <begin position="192"/>
        <end position="213"/>
    </location>
</feature>
<proteinExistence type="inferred from homology"/>
<feature type="transmembrane region" description="Helical" evidence="6">
    <location>
        <begin position="82"/>
        <end position="98"/>
    </location>
</feature>
<organism evidence="7 8">
    <name type="scientific">Trichostrongylus colubriformis</name>
    <name type="common">Black scour worm</name>
    <dbReference type="NCBI Taxonomy" id="6319"/>
    <lineage>
        <taxon>Eukaryota</taxon>
        <taxon>Metazoa</taxon>
        <taxon>Ecdysozoa</taxon>
        <taxon>Nematoda</taxon>
        <taxon>Chromadorea</taxon>
        <taxon>Rhabditida</taxon>
        <taxon>Rhabditina</taxon>
        <taxon>Rhabditomorpha</taxon>
        <taxon>Strongyloidea</taxon>
        <taxon>Trichostrongylidae</taxon>
        <taxon>Trichostrongylus</taxon>
    </lineage>
</organism>
<dbReference type="Pfam" id="PF05978">
    <property type="entry name" value="UNC-93"/>
    <property type="match status" value="1"/>
</dbReference>
<dbReference type="Proteomes" id="UP001331761">
    <property type="component" value="Unassembled WGS sequence"/>
</dbReference>
<evidence type="ECO:0000256" key="1">
    <source>
        <dbReference type="ARBA" id="ARBA00004141"/>
    </source>
</evidence>
<evidence type="ECO:0000313" key="7">
    <source>
        <dbReference type="EMBL" id="KAK5967057.1"/>
    </source>
</evidence>
<evidence type="ECO:0000313" key="8">
    <source>
        <dbReference type="Proteomes" id="UP001331761"/>
    </source>
</evidence>
<accession>A0AAN8EVY0</accession>
<comment type="similarity">
    <text evidence="2">Belongs to the unc-93 family.</text>
</comment>